<comment type="cofactor">
    <cofactor evidence="9">
        <name>Mg(2+)</name>
        <dbReference type="ChEBI" id="CHEBI:18420"/>
    </cofactor>
</comment>
<comment type="similarity">
    <text evidence="2 9">Belongs to the polyribonucleotide nucleotidyltransferase family.</text>
</comment>
<dbReference type="NCBIfam" id="NF008805">
    <property type="entry name" value="PRK11824.1"/>
    <property type="match status" value="1"/>
</dbReference>
<evidence type="ECO:0000259" key="10">
    <source>
        <dbReference type="PROSITE" id="PS50126"/>
    </source>
</evidence>
<comment type="catalytic activity">
    <reaction evidence="9">
        <text>RNA(n+1) + phosphate = RNA(n) + a ribonucleoside 5'-diphosphate</text>
        <dbReference type="Rhea" id="RHEA:22096"/>
        <dbReference type="Rhea" id="RHEA-COMP:14527"/>
        <dbReference type="Rhea" id="RHEA-COMP:17342"/>
        <dbReference type="ChEBI" id="CHEBI:43474"/>
        <dbReference type="ChEBI" id="CHEBI:57930"/>
        <dbReference type="ChEBI" id="CHEBI:140395"/>
        <dbReference type="EC" id="2.7.7.8"/>
    </reaction>
</comment>
<evidence type="ECO:0000256" key="9">
    <source>
        <dbReference type="HAMAP-Rule" id="MF_01595"/>
    </source>
</evidence>
<dbReference type="RefSeq" id="WP_367680838.1">
    <property type="nucleotide sequence ID" value="NZ_OZ060371.1"/>
</dbReference>
<dbReference type="GO" id="GO:0003723">
    <property type="term" value="F:RNA binding"/>
    <property type="evidence" value="ECO:0007669"/>
    <property type="project" value="UniProtKB-UniRule"/>
</dbReference>
<name>A0AAT9IGA0_9GAMM</name>
<dbReference type="InterPro" id="IPR001247">
    <property type="entry name" value="ExoRNase_PH_dom1"/>
</dbReference>
<dbReference type="GO" id="GO:0000175">
    <property type="term" value="F:3'-5'-RNA exonuclease activity"/>
    <property type="evidence" value="ECO:0007669"/>
    <property type="project" value="TreeGrafter"/>
</dbReference>
<dbReference type="InterPro" id="IPR004087">
    <property type="entry name" value="KH_dom"/>
</dbReference>
<dbReference type="EC" id="2.7.7.8" evidence="9"/>
<comment type="subcellular location">
    <subcellularLocation>
        <location evidence="1 9">Cytoplasm</location>
    </subcellularLocation>
</comment>
<feature type="binding site" evidence="9">
    <location>
        <position position="489"/>
    </location>
    <ligand>
        <name>Mg(2+)</name>
        <dbReference type="ChEBI" id="CHEBI:18420"/>
    </ligand>
</feature>
<dbReference type="HAMAP" id="MF_01595">
    <property type="entry name" value="PNPase"/>
    <property type="match status" value="1"/>
</dbReference>
<dbReference type="InterPro" id="IPR003029">
    <property type="entry name" value="S1_domain"/>
</dbReference>
<evidence type="ECO:0000256" key="8">
    <source>
        <dbReference type="ARBA" id="ARBA00022884"/>
    </source>
</evidence>
<evidence type="ECO:0000256" key="3">
    <source>
        <dbReference type="ARBA" id="ARBA00022490"/>
    </source>
</evidence>
<evidence type="ECO:0000256" key="2">
    <source>
        <dbReference type="ARBA" id="ARBA00007404"/>
    </source>
</evidence>
<dbReference type="SUPFAM" id="SSF55666">
    <property type="entry name" value="Ribonuclease PH domain 2-like"/>
    <property type="match status" value="2"/>
</dbReference>
<dbReference type="PANTHER" id="PTHR11252">
    <property type="entry name" value="POLYRIBONUCLEOTIDE NUCLEOTIDYLTRANSFERASE"/>
    <property type="match status" value="1"/>
</dbReference>
<dbReference type="InterPro" id="IPR027408">
    <property type="entry name" value="PNPase/RNase_PH_dom_sf"/>
</dbReference>
<dbReference type="Pfam" id="PF00013">
    <property type="entry name" value="KH_1"/>
    <property type="match status" value="1"/>
</dbReference>
<dbReference type="InterPro" id="IPR036345">
    <property type="entry name" value="ExoRNase_PH_dom2_sf"/>
</dbReference>
<keyword evidence="7 9" id="KW-0460">Magnesium</keyword>
<feature type="binding site" evidence="9">
    <location>
        <position position="495"/>
    </location>
    <ligand>
        <name>Mg(2+)</name>
        <dbReference type="ChEBI" id="CHEBI:18420"/>
    </ligand>
</feature>
<dbReference type="Gene3D" id="2.40.50.140">
    <property type="entry name" value="Nucleic acid-binding proteins"/>
    <property type="match status" value="1"/>
</dbReference>
<dbReference type="Pfam" id="PF03726">
    <property type="entry name" value="PNPase"/>
    <property type="match status" value="1"/>
</dbReference>
<dbReference type="InterPro" id="IPR012340">
    <property type="entry name" value="NA-bd_OB-fold"/>
</dbReference>
<evidence type="ECO:0000256" key="7">
    <source>
        <dbReference type="ARBA" id="ARBA00022842"/>
    </source>
</evidence>
<dbReference type="SUPFAM" id="SSF50249">
    <property type="entry name" value="Nucleic acid-binding proteins"/>
    <property type="match status" value="1"/>
</dbReference>
<dbReference type="SMART" id="SM00322">
    <property type="entry name" value="KH"/>
    <property type="match status" value="1"/>
</dbReference>
<dbReference type="InterPro" id="IPR020568">
    <property type="entry name" value="Ribosomal_Su5_D2-typ_SF"/>
</dbReference>
<dbReference type="AlphaFoldDB" id="A0AAT9IGA0"/>
<keyword evidence="6 9" id="KW-0479">Metal-binding</keyword>
<protein>
    <recommendedName>
        <fullName evidence="9">Polyribonucleotide nucleotidyltransferase</fullName>
        <ecNumber evidence="9">2.7.7.8</ecNumber>
    </recommendedName>
    <alternativeName>
        <fullName evidence="9">Polynucleotide phosphorylase</fullName>
        <shortName evidence="9">PNPase</shortName>
    </alternativeName>
</protein>
<dbReference type="GO" id="GO:0006402">
    <property type="term" value="P:mRNA catabolic process"/>
    <property type="evidence" value="ECO:0007669"/>
    <property type="project" value="UniProtKB-UniRule"/>
</dbReference>
<dbReference type="Gene3D" id="3.30.1370.10">
    <property type="entry name" value="K Homology domain, type 1"/>
    <property type="match status" value="1"/>
</dbReference>
<dbReference type="NCBIfam" id="TIGR03591">
    <property type="entry name" value="polynuc_phos"/>
    <property type="match status" value="1"/>
</dbReference>
<dbReference type="FunFam" id="3.30.1370.10:FF:000001">
    <property type="entry name" value="Polyribonucleotide nucleotidyltransferase"/>
    <property type="match status" value="1"/>
</dbReference>
<dbReference type="GO" id="GO:0006396">
    <property type="term" value="P:RNA processing"/>
    <property type="evidence" value="ECO:0007669"/>
    <property type="project" value="InterPro"/>
</dbReference>
<dbReference type="FunFam" id="3.30.230.70:FF:000002">
    <property type="entry name" value="Polyribonucleotide nucleotidyltransferase"/>
    <property type="match status" value="1"/>
</dbReference>
<dbReference type="SMART" id="SM00316">
    <property type="entry name" value="S1"/>
    <property type="match status" value="1"/>
</dbReference>
<dbReference type="InterPro" id="IPR036456">
    <property type="entry name" value="PNPase_PH_RNA-bd_sf"/>
</dbReference>
<accession>A0AAT9IGA0</accession>
<evidence type="ECO:0000256" key="4">
    <source>
        <dbReference type="ARBA" id="ARBA00022679"/>
    </source>
</evidence>
<dbReference type="PROSITE" id="PS50084">
    <property type="entry name" value="KH_TYPE_1"/>
    <property type="match status" value="1"/>
</dbReference>
<reference evidence="11" key="1">
    <citation type="submission" date="2024-06" db="EMBL/GenBank/DDBJ databases">
        <authorList>
            <person name="Manzano-Marin A."/>
            <person name="Manzano-Marin A."/>
            <person name="Alejandro Manzano Marin A."/>
        </authorList>
    </citation>
    <scope>NUCLEOTIDE SEQUENCE</scope>
    <source>
        <strain evidence="11">Ancorni-2928</strain>
    </source>
</reference>
<dbReference type="GO" id="GO:0000287">
    <property type="term" value="F:magnesium ion binding"/>
    <property type="evidence" value="ECO:0007669"/>
    <property type="project" value="UniProtKB-UniRule"/>
</dbReference>
<proteinExistence type="inferred from homology"/>
<keyword evidence="8 9" id="KW-0694">RNA-binding</keyword>
<keyword evidence="5 9" id="KW-0548">Nucleotidyltransferase</keyword>
<dbReference type="InterPro" id="IPR015848">
    <property type="entry name" value="PNPase_PH_RNA-bd_bac/org-type"/>
</dbReference>
<keyword evidence="3 9" id="KW-0963">Cytoplasm</keyword>
<sequence length="699" mass="78025">MLNPIFHKFQYGQHTISLETGLIARQATSSVLINMDGTVVLITIVEKESSTLIDRNFIPLSVNYQERTYAAGRIPGGFFRREGRPSENEILIARLIDRPIRPLFKKGFSNEVQIIATVLSLNPEVNPDLAAIIGTSTALTLSNIPFQGPIGIARIGLVNNEYVLNPSTTVIKLSELDLVVSATNKSVVMIESESNMLSEKKILNAIKFGFKEQKILIKNILIFAKKNKIIKNYNTHSLHEYDQVLYSTIKKIIEIPIKNIFFKSKKAEKTEKLNTLKCNLFKILKNKELIFEDLIIENIYTDILKKTIRKKILKEQIRTDGRSKKSIRKINIKTGLLPRVHGSALFTRGDTQALVSITLGTSRDAQNIDELIGDRTDNFLFHYNFPPYSVGEIGVIGSPKRREIGHGKLAKRSLLSVMPKINQFPYTIRVVSEITESNGSSSMASVCGASLALMDAGVPIKSGIAGIAMGLIKEKNKYIILSDIIGEEDFFGDMDFKISGNDIGITALQMDMKINGINQKIIEETLYQAKEARLKILKTMNESINIPKKEISIYAPRIYTIKINPEKIKDVIGKGGSIIRMLTEETGTTIEIEDSGMIKISSALQEKAIHAIRRIKEITAEIIVGKIYPGRVIRIVDFGAFVSIGIGKEGLVHISQIDKNHVEKVSDHLHLNQIVQVKVLELDKQGRLRLSIKAANSTI</sequence>
<evidence type="ECO:0000313" key="11">
    <source>
        <dbReference type="EMBL" id="CAL4043323.1"/>
    </source>
</evidence>
<dbReference type="SUPFAM" id="SSF46915">
    <property type="entry name" value="Polynucleotide phosphorylase/guanosine pentaphosphate synthase (PNPase/GPSI), domain 3"/>
    <property type="match status" value="1"/>
</dbReference>
<dbReference type="CDD" id="cd04472">
    <property type="entry name" value="S1_PNPase"/>
    <property type="match status" value="1"/>
</dbReference>
<dbReference type="Gene3D" id="3.30.230.70">
    <property type="entry name" value="GHMP Kinase, N-terminal domain"/>
    <property type="match status" value="2"/>
</dbReference>
<dbReference type="InterPro" id="IPR012162">
    <property type="entry name" value="PNPase"/>
</dbReference>
<evidence type="ECO:0000256" key="6">
    <source>
        <dbReference type="ARBA" id="ARBA00022723"/>
    </source>
</evidence>
<dbReference type="FunFam" id="3.30.230.70:FF:000001">
    <property type="entry name" value="Polyribonucleotide nucleotidyltransferase"/>
    <property type="match status" value="1"/>
</dbReference>
<dbReference type="PROSITE" id="PS50126">
    <property type="entry name" value="S1"/>
    <property type="match status" value="1"/>
</dbReference>
<dbReference type="Pfam" id="PF01138">
    <property type="entry name" value="RNase_PH"/>
    <property type="match status" value="2"/>
</dbReference>
<dbReference type="InterPro" id="IPR036612">
    <property type="entry name" value="KH_dom_type_1_sf"/>
</dbReference>
<evidence type="ECO:0000256" key="5">
    <source>
        <dbReference type="ARBA" id="ARBA00022695"/>
    </source>
</evidence>
<comment type="function">
    <text evidence="9">Involved in mRNA degradation. Catalyzes the phosphorolysis of single-stranded polyribonucleotides processively in the 3'- to 5'-direction.</text>
</comment>
<keyword evidence="4 9" id="KW-0808">Transferase</keyword>
<organism evidence="11">
    <name type="scientific">Buchnera aphidicola</name>
    <name type="common">Anoecia corni</name>
    <dbReference type="NCBI Taxonomy" id="2994477"/>
    <lineage>
        <taxon>Bacteria</taxon>
        <taxon>Pseudomonadati</taxon>
        <taxon>Pseudomonadota</taxon>
        <taxon>Gammaproteobacteria</taxon>
        <taxon>Enterobacterales</taxon>
        <taxon>Erwiniaceae</taxon>
        <taxon>Buchnera</taxon>
    </lineage>
</organism>
<dbReference type="SUPFAM" id="SSF54791">
    <property type="entry name" value="Eukaryotic type KH-domain (KH-domain type I)"/>
    <property type="match status" value="1"/>
</dbReference>
<feature type="domain" description="S1 motif" evidence="10">
    <location>
        <begin position="625"/>
        <end position="693"/>
    </location>
</feature>
<dbReference type="SUPFAM" id="SSF54211">
    <property type="entry name" value="Ribosomal protein S5 domain 2-like"/>
    <property type="match status" value="2"/>
</dbReference>
<dbReference type="PIRSF" id="PIRSF005499">
    <property type="entry name" value="PNPase"/>
    <property type="match status" value="1"/>
</dbReference>
<dbReference type="Pfam" id="PF03725">
    <property type="entry name" value="RNase_PH_C"/>
    <property type="match status" value="1"/>
</dbReference>
<comment type="subunit">
    <text evidence="9">Component of the RNA degradosome, which is a multiprotein complex involved in RNA processing and mRNA degradation.</text>
</comment>
<dbReference type="InterPro" id="IPR004088">
    <property type="entry name" value="KH_dom_type_1"/>
</dbReference>
<dbReference type="FunFam" id="2.40.50.140:FF:000023">
    <property type="entry name" value="Polyribonucleotide nucleotidyltransferase"/>
    <property type="match status" value="1"/>
</dbReference>
<dbReference type="InterPro" id="IPR015847">
    <property type="entry name" value="ExoRNase_PH_dom2"/>
</dbReference>
<dbReference type="Pfam" id="PF00575">
    <property type="entry name" value="S1"/>
    <property type="match status" value="1"/>
</dbReference>
<dbReference type="GO" id="GO:0004654">
    <property type="term" value="F:polyribonucleotide nucleotidyltransferase activity"/>
    <property type="evidence" value="ECO:0007669"/>
    <property type="project" value="UniProtKB-UniRule"/>
</dbReference>
<dbReference type="EMBL" id="OZ060371">
    <property type="protein sequence ID" value="CAL4043323.1"/>
    <property type="molecule type" value="Genomic_DNA"/>
</dbReference>
<gene>
    <name evidence="9 11" type="primary">pnp</name>
    <name evidence="11" type="ORF">BUANCORI2928_292</name>
</gene>
<evidence type="ECO:0000256" key="1">
    <source>
        <dbReference type="ARBA" id="ARBA00004496"/>
    </source>
</evidence>
<dbReference type="CDD" id="cd11364">
    <property type="entry name" value="RNase_PH_PNPase_2"/>
    <property type="match status" value="1"/>
</dbReference>
<dbReference type="PANTHER" id="PTHR11252:SF0">
    <property type="entry name" value="POLYRIBONUCLEOTIDE NUCLEOTIDYLTRANSFERASE 1, MITOCHONDRIAL"/>
    <property type="match status" value="1"/>
</dbReference>
<dbReference type="GO" id="GO:0005829">
    <property type="term" value="C:cytosol"/>
    <property type="evidence" value="ECO:0007669"/>
    <property type="project" value="TreeGrafter"/>
</dbReference>
<dbReference type="CDD" id="cd02393">
    <property type="entry name" value="KH-I_PNPase"/>
    <property type="match status" value="1"/>
</dbReference>